<organism evidence="2">
    <name type="scientific">Mesorhizobium sp. WSM2240</name>
    <dbReference type="NCBI Taxonomy" id="3228851"/>
    <lineage>
        <taxon>Bacteria</taxon>
        <taxon>Pseudomonadati</taxon>
        <taxon>Pseudomonadota</taxon>
        <taxon>Alphaproteobacteria</taxon>
        <taxon>Hyphomicrobiales</taxon>
        <taxon>Phyllobacteriaceae</taxon>
        <taxon>Mesorhizobium</taxon>
    </lineage>
</organism>
<dbReference type="RefSeq" id="WP_353644326.1">
    <property type="nucleotide sequence ID" value="NZ_CP159253.1"/>
</dbReference>
<dbReference type="InterPro" id="IPR008319">
    <property type="entry name" value="GyrI-like_CCH_Lin2189-like"/>
</dbReference>
<dbReference type="SUPFAM" id="SSF55136">
    <property type="entry name" value="Probable bacterial effector-binding domain"/>
    <property type="match status" value="1"/>
</dbReference>
<dbReference type="PIRSF" id="PIRSF031644">
    <property type="entry name" value="UCP031644"/>
    <property type="match status" value="1"/>
</dbReference>
<gene>
    <name evidence="2" type="ORF">ABVK50_23290</name>
</gene>
<name>A0AAU8CP68_9HYPH</name>
<dbReference type="Pfam" id="PF06445">
    <property type="entry name" value="GyrI-like"/>
    <property type="match status" value="1"/>
</dbReference>
<dbReference type="AlphaFoldDB" id="A0AAU8CP68"/>
<dbReference type="InterPro" id="IPR029442">
    <property type="entry name" value="GyrI-like"/>
</dbReference>
<evidence type="ECO:0000259" key="1">
    <source>
        <dbReference type="Pfam" id="PF06445"/>
    </source>
</evidence>
<sequence>MEKIDFKKTLKALYNPPAGEFVTVNVPAMRFVKIDGEGDPNTSPAYKAALEWLYSVSYAMKFAARAAHGQDYTVPPLEGLWWADDHAAFTARRKDEWKWTMMIMVPDFVGQAVFDQAVAKAAKKLGEAPSTLRLEPNEEGLCLQTLHIGSYDDETPVLARLHDEVMPENGFTFNGLHHEIYLSDARKVEPTKLRTILRQPVKPI</sequence>
<accession>A0AAU8CP68</accession>
<dbReference type="Gene3D" id="3.20.80.10">
    <property type="entry name" value="Regulatory factor, effector binding domain"/>
    <property type="match status" value="1"/>
</dbReference>
<proteinExistence type="predicted"/>
<reference evidence="2" key="1">
    <citation type="submission" date="2024-06" db="EMBL/GenBank/DDBJ databases">
        <title>Mesorhizobium karijinii sp. nov., a symbiont of the iconic Swainsona formosa from arid Australia.</title>
        <authorList>
            <person name="Hill Y.J."/>
            <person name="Watkin E.L.J."/>
            <person name="O'Hara G.W."/>
            <person name="Terpolilli J."/>
            <person name="Tye M.L."/>
            <person name="Kohlmeier M.G."/>
        </authorList>
    </citation>
    <scope>NUCLEOTIDE SEQUENCE</scope>
    <source>
        <strain evidence="2">WSM2240</strain>
    </source>
</reference>
<evidence type="ECO:0000313" key="2">
    <source>
        <dbReference type="EMBL" id="XCG48138.1"/>
    </source>
</evidence>
<feature type="domain" description="GyrI-like small molecule binding" evidence="1">
    <location>
        <begin position="24"/>
        <end position="201"/>
    </location>
</feature>
<dbReference type="EMBL" id="CP159253">
    <property type="protein sequence ID" value="XCG48138.1"/>
    <property type="molecule type" value="Genomic_DNA"/>
</dbReference>
<dbReference type="InterPro" id="IPR011256">
    <property type="entry name" value="Reg_factor_effector_dom_sf"/>
</dbReference>
<protein>
    <submittedName>
        <fullName evidence="2">GyrI-like domain-containing protein</fullName>
    </submittedName>
</protein>